<dbReference type="PROSITE" id="PS50089">
    <property type="entry name" value="ZF_RING_2"/>
    <property type="match status" value="1"/>
</dbReference>
<dbReference type="PANTHER" id="PTHR45978:SF2">
    <property type="entry name" value="SPX DOMAIN-CONTAINING PROTEIN 3"/>
    <property type="match status" value="1"/>
</dbReference>
<dbReference type="Proteomes" id="UP000078284">
    <property type="component" value="Chromosome 2"/>
</dbReference>
<feature type="domain" description="RING-type" evidence="5">
    <location>
        <begin position="460"/>
        <end position="503"/>
    </location>
</feature>
<evidence type="ECO:0000256" key="2">
    <source>
        <dbReference type="ARBA" id="ARBA00022771"/>
    </source>
</evidence>
<dbReference type="GO" id="GO:0008270">
    <property type="term" value="F:zinc ion binding"/>
    <property type="evidence" value="ECO:0007669"/>
    <property type="project" value="UniProtKB-KW"/>
</dbReference>
<dbReference type="InterPro" id="IPR004331">
    <property type="entry name" value="SPX_dom"/>
</dbReference>
<dbReference type="PROSITE" id="PS51382">
    <property type="entry name" value="SPX"/>
    <property type="match status" value="1"/>
</dbReference>
<dbReference type="InterPro" id="IPR001841">
    <property type="entry name" value="Znf_RING"/>
</dbReference>
<evidence type="ECO:0000313" key="7">
    <source>
        <dbReference type="EMBL" id="OAP09385.1"/>
    </source>
</evidence>
<keyword evidence="1" id="KW-0479">Metal-binding</keyword>
<evidence type="ECO:0000256" key="4">
    <source>
        <dbReference type="PROSITE-ProRule" id="PRU00175"/>
    </source>
</evidence>
<dbReference type="AlphaFoldDB" id="A0A178VVW6"/>
<reference evidence="8" key="1">
    <citation type="journal article" date="2016" name="Proc. Natl. Acad. Sci. U.S.A.">
        <title>Chromosome-level assembly of Arabidopsis thaliana Ler reveals the extent of translocation and inversion polymorphisms.</title>
        <authorList>
            <person name="Zapata L."/>
            <person name="Ding J."/>
            <person name="Willing E.M."/>
            <person name="Hartwig B."/>
            <person name="Bezdan D."/>
            <person name="Jiao W.B."/>
            <person name="Patel V."/>
            <person name="Velikkakam James G."/>
            <person name="Koornneef M."/>
            <person name="Ossowski S."/>
            <person name="Schneeberger K."/>
        </authorList>
    </citation>
    <scope>NUCLEOTIDE SEQUENCE [LARGE SCALE GENOMIC DNA]</scope>
    <source>
        <strain evidence="8">cv. Landsberg erecta</strain>
    </source>
</reference>
<gene>
    <name evidence="7" type="ordered locus">AXX17_At2g42700</name>
</gene>
<feature type="domain" description="SPX" evidence="6">
    <location>
        <begin position="1"/>
        <end position="142"/>
    </location>
</feature>
<dbReference type="InterPro" id="IPR031142">
    <property type="entry name" value="SPX_prot"/>
</dbReference>
<dbReference type="ExpressionAtlas" id="A0A178VVW6">
    <property type="expression patterns" value="baseline and differential"/>
</dbReference>
<dbReference type="InterPro" id="IPR017907">
    <property type="entry name" value="Znf_RING_CS"/>
</dbReference>
<accession>A0A178VVW6</accession>
<evidence type="ECO:0008006" key="9">
    <source>
        <dbReference type="Google" id="ProtNLM"/>
    </source>
</evidence>
<sequence>MKFGKRIKEQIQESLPEWRDKFLRYKELKNLISSLAPVESIFVGLLNAEIDKFNAFFVEQEEDFIIHHKELQYRIQRLVEKCGHNDEMSRENISEIRKDIVNFHGEMVLLVNYSNINYTGLAKILKKYDKRTRGGLRSPFIQKVLHQPFFKTDLVSRLVREWETTMDAVFPVKVAEAEGYERCAAVTSAAAGEGIFRNTVAALLTMKEMRRGKYGYFERNEVSNIKAKNIQGLELELTSERLQEYDFNSIKSTCFNKEIGILYKLKYGEIGAKLISKSSRPMAQFTGTVRHLGKLSGLELTSMSIVDINGHKLDKWHVGLTLIAGNASVQIRREADRYVVSTRHQIHPRFVSLTELRSLYFWRISLPSTVAMGFEFELNPRITLEVMVSESHLQPPSVALQYQCSRAQCLIRVYGKSEGLEPQLASKDLQASKPIISSSSSLSERRYKSGRKIPIIAIECRRCLSVSSPVVIADPCMHRFCVKCILFLWGRQKRREPCVCPLDGEKMICLHPPMNIAESAAEEITGLVDVYNPMFNPRHYMDMAETQLARTFTRFYCLDLTLLLMGALAYCFKCSKASRT</sequence>
<keyword evidence="2 4" id="KW-0863">Zinc-finger</keyword>
<dbReference type="GO" id="GO:0016036">
    <property type="term" value="P:cellular response to phosphate starvation"/>
    <property type="evidence" value="ECO:0007669"/>
    <property type="project" value="InterPro"/>
</dbReference>
<organism evidence="7 8">
    <name type="scientific">Arabidopsis thaliana</name>
    <name type="common">Mouse-ear cress</name>
    <dbReference type="NCBI Taxonomy" id="3702"/>
    <lineage>
        <taxon>Eukaryota</taxon>
        <taxon>Viridiplantae</taxon>
        <taxon>Streptophyta</taxon>
        <taxon>Embryophyta</taxon>
        <taxon>Tracheophyta</taxon>
        <taxon>Spermatophyta</taxon>
        <taxon>Magnoliopsida</taxon>
        <taxon>eudicotyledons</taxon>
        <taxon>Gunneridae</taxon>
        <taxon>Pentapetalae</taxon>
        <taxon>rosids</taxon>
        <taxon>malvids</taxon>
        <taxon>Brassicales</taxon>
        <taxon>Brassicaceae</taxon>
        <taxon>Camelineae</taxon>
        <taxon>Arabidopsis</taxon>
    </lineage>
</organism>
<dbReference type="CDD" id="cd14481">
    <property type="entry name" value="SPX_AtSPX1_like"/>
    <property type="match status" value="1"/>
</dbReference>
<dbReference type="SMART" id="SM00184">
    <property type="entry name" value="RING"/>
    <property type="match status" value="1"/>
</dbReference>
<dbReference type="PANTHER" id="PTHR45978">
    <property type="entry name" value="SPX DOMAIN-CONTAINING PROTEIN 3"/>
    <property type="match status" value="1"/>
</dbReference>
<comment type="caution">
    <text evidence="7">The sequence shown here is derived from an EMBL/GenBank/DDBJ whole genome shotgun (WGS) entry which is preliminary data.</text>
</comment>
<protein>
    <recommendedName>
        <fullName evidence="9">SPX domain-containing protein</fullName>
    </recommendedName>
</protein>
<name>A0A178VVW6_ARATH</name>
<evidence type="ECO:0000256" key="1">
    <source>
        <dbReference type="ARBA" id="ARBA00022723"/>
    </source>
</evidence>
<keyword evidence="3" id="KW-0862">Zinc</keyword>
<evidence type="ECO:0000259" key="5">
    <source>
        <dbReference type="PROSITE" id="PS50089"/>
    </source>
</evidence>
<proteinExistence type="predicted"/>
<evidence type="ECO:0000313" key="8">
    <source>
        <dbReference type="Proteomes" id="UP000078284"/>
    </source>
</evidence>
<dbReference type="EMBL" id="LUHQ01000002">
    <property type="protein sequence ID" value="OAP09385.1"/>
    <property type="molecule type" value="Genomic_DNA"/>
</dbReference>
<evidence type="ECO:0000256" key="3">
    <source>
        <dbReference type="ARBA" id="ARBA00022833"/>
    </source>
</evidence>
<dbReference type="SUPFAM" id="SSF57850">
    <property type="entry name" value="RING/U-box"/>
    <property type="match status" value="1"/>
</dbReference>
<dbReference type="PROSITE" id="PS00518">
    <property type="entry name" value="ZF_RING_1"/>
    <property type="match status" value="1"/>
</dbReference>
<dbReference type="Pfam" id="PF03105">
    <property type="entry name" value="SPX"/>
    <property type="match status" value="2"/>
</dbReference>
<evidence type="ECO:0000259" key="6">
    <source>
        <dbReference type="PROSITE" id="PS51382"/>
    </source>
</evidence>